<feature type="region of interest" description="Disordered" evidence="1">
    <location>
        <begin position="1"/>
        <end position="22"/>
    </location>
</feature>
<feature type="region of interest" description="Disordered" evidence="1">
    <location>
        <begin position="167"/>
        <end position="188"/>
    </location>
</feature>
<feature type="compositionally biased region" description="Basic residues" evidence="1">
    <location>
        <begin position="1"/>
        <end position="11"/>
    </location>
</feature>
<keyword evidence="4" id="KW-1185">Reference proteome</keyword>
<evidence type="ECO:0000313" key="4">
    <source>
        <dbReference type="Proteomes" id="UP000316726"/>
    </source>
</evidence>
<keyword evidence="2" id="KW-0472">Membrane</keyword>
<protein>
    <submittedName>
        <fullName evidence="3">Uncharacterized protein</fullName>
    </submittedName>
</protein>
<dbReference type="Proteomes" id="UP000316726">
    <property type="component" value="Chromosome 19"/>
</dbReference>
<gene>
    <name evidence="3" type="ORF">A3770_19p83630</name>
</gene>
<feature type="region of interest" description="Disordered" evidence="1">
    <location>
        <begin position="29"/>
        <end position="48"/>
    </location>
</feature>
<evidence type="ECO:0000256" key="2">
    <source>
        <dbReference type="SAM" id="Phobius"/>
    </source>
</evidence>
<name>A0A5B8N1T1_9CHLO</name>
<sequence length="293" mass="30536">MSAQQKKKLKHKSSEVGYPAACHPDDDVVVDLSDGQNNGGSFTSRSFPSTRGLLFQQTKHQNHQSPRRRSPASLSRRSVCAAFSAGGVLGALLVIELMVVIAFTAGPLVGSLKSLQKVLDSFAPEAEPKVRLMLNIDTGGNLTGLLGDPTSLMAAGAQLLAPAGRTASVASVPEDTTPAPTSSSPDVEPRGSEFYEWCRRAECIKGGLGGEVELRSKCTKLDLDLLTAQNDGRPVIPLPQAYCGALSDLSSSGCLCEGSGLSLVSSDTERLVQMAQVSGAMCGLTGIRSGASC</sequence>
<keyword evidence="2" id="KW-0812">Transmembrane</keyword>
<feature type="transmembrane region" description="Helical" evidence="2">
    <location>
        <begin position="78"/>
        <end position="103"/>
    </location>
</feature>
<dbReference type="AlphaFoldDB" id="A0A5B8N1T1"/>
<dbReference type="EMBL" id="CP031052">
    <property type="protein sequence ID" value="QDZ25845.1"/>
    <property type="molecule type" value="Genomic_DNA"/>
</dbReference>
<evidence type="ECO:0000313" key="3">
    <source>
        <dbReference type="EMBL" id="QDZ25845.1"/>
    </source>
</evidence>
<evidence type="ECO:0000256" key="1">
    <source>
        <dbReference type="SAM" id="MobiDB-lite"/>
    </source>
</evidence>
<accession>A0A5B8N1T1</accession>
<organism evidence="3 4">
    <name type="scientific">Chloropicon primus</name>
    <dbReference type="NCBI Taxonomy" id="1764295"/>
    <lineage>
        <taxon>Eukaryota</taxon>
        <taxon>Viridiplantae</taxon>
        <taxon>Chlorophyta</taxon>
        <taxon>Chloropicophyceae</taxon>
        <taxon>Chloropicales</taxon>
        <taxon>Chloropicaceae</taxon>
        <taxon>Chloropicon</taxon>
    </lineage>
</organism>
<feature type="compositionally biased region" description="Polar residues" evidence="1">
    <location>
        <begin position="34"/>
        <end position="48"/>
    </location>
</feature>
<proteinExistence type="predicted"/>
<reference evidence="3 4" key="1">
    <citation type="submission" date="2018-07" db="EMBL/GenBank/DDBJ databases">
        <title>The complete nuclear genome of the prasinophyte Chloropicon primus (CCMP1205).</title>
        <authorList>
            <person name="Pombert J.-F."/>
            <person name="Otis C."/>
            <person name="Turmel M."/>
            <person name="Lemieux C."/>
        </authorList>
    </citation>
    <scope>NUCLEOTIDE SEQUENCE [LARGE SCALE GENOMIC DNA]</scope>
    <source>
        <strain evidence="3 4">CCMP1205</strain>
    </source>
</reference>
<keyword evidence="2" id="KW-1133">Transmembrane helix</keyword>